<evidence type="ECO:0000313" key="3">
    <source>
        <dbReference type="EMBL" id="MDY3558336.1"/>
    </source>
</evidence>
<keyword evidence="1" id="KW-1133">Transmembrane helix</keyword>
<dbReference type="SUPFAM" id="SSF54523">
    <property type="entry name" value="Pili subunits"/>
    <property type="match status" value="1"/>
</dbReference>
<dbReference type="NCBIfam" id="TIGR04294">
    <property type="entry name" value="pre_pil_HX9DG"/>
    <property type="match status" value="1"/>
</dbReference>
<organism evidence="3 4">
    <name type="scientific">Gemmata algarum</name>
    <dbReference type="NCBI Taxonomy" id="2975278"/>
    <lineage>
        <taxon>Bacteria</taxon>
        <taxon>Pseudomonadati</taxon>
        <taxon>Planctomycetota</taxon>
        <taxon>Planctomycetia</taxon>
        <taxon>Gemmatales</taxon>
        <taxon>Gemmataceae</taxon>
        <taxon>Gemmata</taxon>
    </lineage>
</organism>
<protein>
    <submittedName>
        <fullName evidence="3">DUF1559 domain-containing protein</fullName>
    </submittedName>
</protein>
<evidence type="ECO:0000256" key="1">
    <source>
        <dbReference type="SAM" id="Phobius"/>
    </source>
</evidence>
<dbReference type="RefSeq" id="WP_320685273.1">
    <property type="nucleotide sequence ID" value="NZ_JAXBLV010000024.1"/>
</dbReference>
<keyword evidence="4" id="KW-1185">Reference proteome</keyword>
<feature type="transmembrane region" description="Helical" evidence="1">
    <location>
        <begin position="12"/>
        <end position="34"/>
    </location>
</feature>
<dbReference type="PANTHER" id="PTHR30093:SF2">
    <property type="entry name" value="TYPE II SECRETION SYSTEM PROTEIN H"/>
    <property type="match status" value="1"/>
</dbReference>
<dbReference type="InterPro" id="IPR045584">
    <property type="entry name" value="Pilin-like"/>
</dbReference>
<sequence length="328" mass="35027">MTQQSRSRRAFTLIELLVVIAIIAILIGLLLPAVQKVREAAARMKCQNNLKQLGLALHNYHDAYQYFPFGYRDVAGNPAVERRRENWFQLSLPYLEQQNLFNQYMADTTGFNSGAPYDQWLHQMTGSQLTTVVTTLACPSDPSSPGRGGNGGTTAFQGNYAVGAGGMTWSGTTPTQVSIAGGLGADTGGIFYHGSKTRMTDISDGTSNTLMASESIIRANGTGGWGEVGGFWGGAPHGSFGISSFEVPNTTVADRVYSCKSTTWPQAPCENGSAGGLAGRWNYARSKHTGGVNVALGDASVRFVTNGVNRFSWQALGTKADGQVFTLD</sequence>
<dbReference type="Pfam" id="PF07963">
    <property type="entry name" value="N_methyl"/>
    <property type="match status" value="1"/>
</dbReference>
<evidence type="ECO:0000313" key="4">
    <source>
        <dbReference type="Proteomes" id="UP001272242"/>
    </source>
</evidence>
<dbReference type="InterPro" id="IPR012902">
    <property type="entry name" value="N_methyl_site"/>
</dbReference>
<name>A0ABU5ESL6_9BACT</name>
<reference evidence="4" key="1">
    <citation type="journal article" date="2023" name="Mar. Drugs">
        <title>Gemmata algarum, a Novel Planctomycete Isolated from an Algal Mat, Displays Antimicrobial Activity.</title>
        <authorList>
            <person name="Kumar G."/>
            <person name="Kallscheuer N."/>
            <person name="Kashif M."/>
            <person name="Ahamad S."/>
            <person name="Jagadeeshwari U."/>
            <person name="Pannikurungottu S."/>
            <person name="Haufschild T."/>
            <person name="Kabuu M."/>
            <person name="Sasikala C."/>
            <person name="Jogler C."/>
            <person name="Ramana C."/>
        </authorList>
    </citation>
    <scope>NUCLEOTIDE SEQUENCE [LARGE SCALE GENOMIC DNA]</scope>
    <source>
        <strain evidence="4">JC673</strain>
    </source>
</reference>
<dbReference type="InterPro" id="IPR027558">
    <property type="entry name" value="Pre_pil_HX9DG_C"/>
</dbReference>
<dbReference type="PANTHER" id="PTHR30093">
    <property type="entry name" value="GENERAL SECRETION PATHWAY PROTEIN G"/>
    <property type="match status" value="1"/>
</dbReference>
<dbReference type="NCBIfam" id="TIGR02532">
    <property type="entry name" value="IV_pilin_GFxxxE"/>
    <property type="match status" value="1"/>
</dbReference>
<keyword evidence="1" id="KW-0472">Membrane</keyword>
<dbReference type="EMBL" id="JAXBLV010000024">
    <property type="protein sequence ID" value="MDY3558336.1"/>
    <property type="molecule type" value="Genomic_DNA"/>
</dbReference>
<keyword evidence="1" id="KW-0812">Transmembrane</keyword>
<comment type="caution">
    <text evidence="3">The sequence shown here is derived from an EMBL/GenBank/DDBJ whole genome shotgun (WGS) entry which is preliminary data.</text>
</comment>
<dbReference type="Gene3D" id="3.30.700.10">
    <property type="entry name" value="Glycoprotein, Type 4 Pilin"/>
    <property type="match status" value="1"/>
</dbReference>
<dbReference type="Proteomes" id="UP001272242">
    <property type="component" value="Unassembled WGS sequence"/>
</dbReference>
<feature type="domain" description="DUF1559" evidence="2">
    <location>
        <begin position="35"/>
        <end position="308"/>
    </location>
</feature>
<dbReference type="Pfam" id="PF07596">
    <property type="entry name" value="SBP_bac_10"/>
    <property type="match status" value="1"/>
</dbReference>
<accession>A0ABU5ESL6</accession>
<proteinExistence type="predicted"/>
<gene>
    <name evidence="3" type="ORF">R5W23_005031</name>
</gene>
<evidence type="ECO:0000259" key="2">
    <source>
        <dbReference type="Pfam" id="PF07596"/>
    </source>
</evidence>
<dbReference type="InterPro" id="IPR011453">
    <property type="entry name" value="DUF1559"/>
</dbReference>